<accession>A0A168KU51</accession>
<dbReference type="PANTHER" id="PTHR19308:SF14">
    <property type="entry name" value="START DOMAIN-CONTAINING PROTEIN"/>
    <property type="match status" value="1"/>
</dbReference>
<feature type="domain" description="START" evidence="1">
    <location>
        <begin position="103"/>
        <end position="205"/>
    </location>
</feature>
<dbReference type="InterPro" id="IPR023393">
    <property type="entry name" value="START-like_dom_sf"/>
</dbReference>
<dbReference type="CDD" id="cd00177">
    <property type="entry name" value="START"/>
    <property type="match status" value="1"/>
</dbReference>
<keyword evidence="3" id="KW-1185">Reference proteome</keyword>
<dbReference type="InterPro" id="IPR002913">
    <property type="entry name" value="START_lipid-bd_dom"/>
</dbReference>
<dbReference type="InParanoid" id="A0A168KU51"/>
<protein>
    <recommendedName>
        <fullName evidence="1">START domain-containing protein</fullName>
    </recommendedName>
</protein>
<dbReference type="GO" id="GO:0005737">
    <property type="term" value="C:cytoplasm"/>
    <property type="evidence" value="ECO:0007669"/>
    <property type="project" value="UniProtKB-ARBA"/>
</dbReference>
<dbReference type="Gene3D" id="3.30.530.20">
    <property type="match status" value="1"/>
</dbReference>
<proteinExistence type="predicted"/>
<dbReference type="AlphaFoldDB" id="A0A168KU51"/>
<dbReference type="Pfam" id="PF01852">
    <property type="entry name" value="START"/>
    <property type="match status" value="1"/>
</dbReference>
<evidence type="ECO:0000313" key="2">
    <source>
        <dbReference type="EMBL" id="SAL95463.1"/>
    </source>
</evidence>
<dbReference type="InterPro" id="IPR051213">
    <property type="entry name" value="START_lipid_transfer"/>
</dbReference>
<dbReference type="EMBL" id="LT550334">
    <property type="protein sequence ID" value="SAL95463.1"/>
    <property type="molecule type" value="Genomic_DNA"/>
</dbReference>
<dbReference type="OrthoDB" id="196858at2759"/>
<dbReference type="OMA" id="TANLENW"/>
<organism evidence="2">
    <name type="scientific">Absidia glauca</name>
    <name type="common">Pin mould</name>
    <dbReference type="NCBI Taxonomy" id="4829"/>
    <lineage>
        <taxon>Eukaryota</taxon>
        <taxon>Fungi</taxon>
        <taxon>Fungi incertae sedis</taxon>
        <taxon>Mucoromycota</taxon>
        <taxon>Mucoromycotina</taxon>
        <taxon>Mucoromycetes</taxon>
        <taxon>Mucorales</taxon>
        <taxon>Cunninghamellaceae</taxon>
        <taxon>Absidia</taxon>
    </lineage>
</organism>
<dbReference type="PANTHER" id="PTHR19308">
    <property type="entry name" value="PHOSPHATIDYLCHOLINE TRANSFER PROTEIN"/>
    <property type="match status" value="1"/>
</dbReference>
<reference evidence="2" key="1">
    <citation type="submission" date="2016-04" db="EMBL/GenBank/DDBJ databases">
        <authorList>
            <person name="Evans L.H."/>
            <person name="Alamgir A."/>
            <person name="Owens N."/>
            <person name="Weber N.D."/>
            <person name="Virtaneva K."/>
            <person name="Barbian K."/>
            <person name="Babar A."/>
            <person name="Rosenke K."/>
        </authorList>
    </citation>
    <scope>NUCLEOTIDE SEQUENCE [LARGE SCALE GENOMIC DNA]</scope>
    <source>
        <strain evidence="2">CBS 101.48</strain>
    </source>
</reference>
<dbReference type="Proteomes" id="UP000078561">
    <property type="component" value="Unassembled WGS sequence"/>
</dbReference>
<dbReference type="GO" id="GO:0008289">
    <property type="term" value="F:lipid binding"/>
    <property type="evidence" value="ECO:0007669"/>
    <property type="project" value="InterPro"/>
</dbReference>
<gene>
    <name evidence="2" type="primary">ABSGL_00792.1 scaffold 958</name>
</gene>
<sequence length="325" mass="36473">MTVLDPLPLRHEKVLERGMTTFKKYADSTLDEWKYIGTKSNVRLYSRKPEIPNTPMIYRGDYHFAADPTMIEYVRPVDLSSAFMFHSVRKVVDERTGALEVRVIRSRYSQISYAQTNPYWIIAARDFSQVNKREVSDDAVYYGSFSMVDDELNPPVAGFVRGHIDCSGIKVSRDTSGDGGWMLSMVVQADIGGSIPTMVTHRAIQTLPLITQAYGDYFSQFGFPPTATLPEDSIEFLGENFDHEKATYTLHVGASKGTKKGVEVACCQRMFPEGFDVEVQGDAVYTVDETSKKPHSVVLINRLQGSVTVLIVGKYKLSPHLKKSK</sequence>
<evidence type="ECO:0000259" key="1">
    <source>
        <dbReference type="Pfam" id="PF01852"/>
    </source>
</evidence>
<evidence type="ECO:0000313" key="3">
    <source>
        <dbReference type="Proteomes" id="UP000078561"/>
    </source>
</evidence>
<name>A0A168KU51_ABSGL</name>
<dbReference type="SUPFAM" id="SSF55961">
    <property type="entry name" value="Bet v1-like"/>
    <property type="match status" value="1"/>
</dbReference>